<dbReference type="GO" id="GO:0005886">
    <property type="term" value="C:plasma membrane"/>
    <property type="evidence" value="ECO:0007669"/>
    <property type="project" value="UniProtKB-SubCell"/>
</dbReference>
<dbReference type="Gene3D" id="2.20.200.10">
    <property type="entry name" value="Outer membrane efflux proteins (OEP)"/>
    <property type="match status" value="1"/>
</dbReference>
<keyword evidence="4" id="KW-1185">Reference proteome</keyword>
<protein>
    <submittedName>
        <fullName evidence="3">Efflux transporter, outer membrane factor (OMF) lipoprotein, NodT family</fullName>
    </submittedName>
</protein>
<evidence type="ECO:0000313" key="3">
    <source>
        <dbReference type="EMBL" id="SCX93598.1"/>
    </source>
</evidence>
<feature type="chain" id="PRO_5011328575" evidence="2">
    <location>
        <begin position="33"/>
        <end position="476"/>
    </location>
</feature>
<comment type="subcellular location">
    <subcellularLocation>
        <location evidence="2">Cell membrane</location>
        <topology evidence="2">Lipid-anchor</topology>
    </subcellularLocation>
</comment>
<feature type="signal peptide" evidence="2">
    <location>
        <begin position="1"/>
        <end position="32"/>
    </location>
</feature>
<dbReference type="Pfam" id="PF02321">
    <property type="entry name" value="OEP"/>
    <property type="match status" value="2"/>
</dbReference>
<keyword evidence="2" id="KW-0564">Palmitate</keyword>
<dbReference type="AlphaFoldDB" id="A0A1G5BTR9"/>
<dbReference type="InterPro" id="IPR003423">
    <property type="entry name" value="OMP_efflux"/>
</dbReference>
<dbReference type="PANTHER" id="PTHR30203:SF33">
    <property type="entry name" value="BLR4455 PROTEIN"/>
    <property type="match status" value="1"/>
</dbReference>
<keyword evidence="2" id="KW-1134">Transmembrane beta strand</keyword>
<reference evidence="3 4" key="1">
    <citation type="submission" date="2016-10" db="EMBL/GenBank/DDBJ databases">
        <authorList>
            <person name="de Groot N.N."/>
        </authorList>
    </citation>
    <scope>NUCLEOTIDE SEQUENCE [LARGE SCALE GENOMIC DNA]</scope>
    <source>
        <strain evidence="3 4">CGMCC 1.7031</strain>
    </source>
</reference>
<comment type="similarity">
    <text evidence="1 2">Belongs to the outer membrane factor (OMF) (TC 1.B.17) family.</text>
</comment>
<dbReference type="EMBL" id="FMVF01000002">
    <property type="protein sequence ID" value="SCX93598.1"/>
    <property type="molecule type" value="Genomic_DNA"/>
</dbReference>
<dbReference type="STRING" id="490189.SAMN02927903_00475"/>
<dbReference type="Proteomes" id="UP000199354">
    <property type="component" value="Unassembled WGS sequence"/>
</dbReference>
<name>A0A1G5BTR9_9FLAO</name>
<keyword evidence="2" id="KW-0472">Membrane</keyword>
<dbReference type="NCBIfam" id="TIGR01845">
    <property type="entry name" value="outer_NodT"/>
    <property type="match status" value="1"/>
</dbReference>
<dbReference type="InterPro" id="IPR010131">
    <property type="entry name" value="MdtP/NodT-like"/>
</dbReference>
<keyword evidence="2" id="KW-0812">Transmembrane</keyword>
<organism evidence="3 4">
    <name type="scientific">Flavobacterium caeni</name>
    <dbReference type="NCBI Taxonomy" id="490189"/>
    <lineage>
        <taxon>Bacteria</taxon>
        <taxon>Pseudomonadati</taxon>
        <taxon>Bacteroidota</taxon>
        <taxon>Flavobacteriia</taxon>
        <taxon>Flavobacteriales</taxon>
        <taxon>Flavobacteriaceae</taxon>
        <taxon>Flavobacterium</taxon>
    </lineage>
</organism>
<dbReference type="Gene3D" id="1.20.1600.10">
    <property type="entry name" value="Outer membrane efflux proteins (OEP)"/>
    <property type="match status" value="1"/>
</dbReference>
<gene>
    <name evidence="3" type="ORF">SAMN02927903_00475</name>
</gene>
<dbReference type="GO" id="GO:0015562">
    <property type="term" value="F:efflux transmembrane transporter activity"/>
    <property type="evidence" value="ECO:0007669"/>
    <property type="project" value="InterPro"/>
</dbReference>
<keyword evidence="2" id="KW-0732">Signal</keyword>
<sequence length="476" mass="52358">MHTNHKSLNMKKYLNSIKILLLLLLVSASAFAQQEKPTVPDVFRHAVAADTANIADIQWKDFFAEKDLDTLIETALAKNNDLEIAQKNLEIANLQFRQAKWGNVPQLNAFGNASTTRLSENSLNGRNTQQFTGQHHLDDFSTGLNLSWEADIWGKIRNRKRSARANYEQSAEIRKAVQTALVANVSKGFYDLLMLDAQLQVAKETLKLNDSTVFIVNLQYESGQATQLAKQQTQAQRLVAAQLIPLLEQHIVLQENALSLLSGGFPDAKARTSRLDAIEVKSDLSAGIPAQLLSKRPDVKAAELALQAANANVGIAKASLYPSINITASGGVNAFEADKLFNLPASLFGTVAGGIVAPLLNGKRLRTQYEVAKLQRDQAGIEFRQTVLVAVGEVANALAQIEHQRLQFEAAAEREKTLRSAIDNASLLFKNGMANYLEVIIAQRNLLDAQLELARIKKERLSSEVELYRALGGGWQ</sequence>
<evidence type="ECO:0000256" key="2">
    <source>
        <dbReference type="RuleBase" id="RU362097"/>
    </source>
</evidence>
<dbReference type="SUPFAM" id="SSF56954">
    <property type="entry name" value="Outer membrane efflux proteins (OEP)"/>
    <property type="match status" value="1"/>
</dbReference>
<evidence type="ECO:0000256" key="1">
    <source>
        <dbReference type="ARBA" id="ARBA00007613"/>
    </source>
</evidence>
<evidence type="ECO:0000313" key="4">
    <source>
        <dbReference type="Proteomes" id="UP000199354"/>
    </source>
</evidence>
<keyword evidence="2 3" id="KW-0449">Lipoprotein</keyword>
<accession>A0A1G5BTR9</accession>
<proteinExistence type="inferred from homology"/>
<dbReference type="PANTHER" id="PTHR30203">
    <property type="entry name" value="OUTER MEMBRANE CATION EFFLUX PROTEIN"/>
    <property type="match status" value="1"/>
</dbReference>